<name>D9N196_NEMVE</name>
<dbReference type="EMBL" id="AB479470">
    <property type="protein sequence ID" value="BAJ13483.1"/>
    <property type="molecule type" value="mRNA"/>
</dbReference>
<feature type="domain" description="BHLH" evidence="1">
    <location>
        <begin position="38"/>
        <end position="91"/>
    </location>
</feature>
<dbReference type="HOGENOM" id="CLU_171328_3_2_1"/>
<dbReference type="PANTHER" id="PTHR19290">
    <property type="entry name" value="BASIC HELIX-LOOP-HELIX PROTEIN NEUROGENIN-RELATED"/>
    <property type="match status" value="1"/>
</dbReference>
<dbReference type="SMART" id="SM00353">
    <property type="entry name" value="HLH"/>
    <property type="match status" value="1"/>
</dbReference>
<evidence type="ECO:0000313" key="2">
    <source>
        <dbReference type="EMBL" id="BAJ13483.1"/>
    </source>
</evidence>
<sequence>MTKGEGTETVIACSSGECTGKEKEDSTRYRKWALLDRSRRLKASARERKRRHVLNNALELLRKKVPCVDQNPQKLSKIEVLRLAIDYIAMLSCYLNNSQSAAVCSQPALSASIGSQAAAMLLDHGNSFNAATAAFFNGVPTKTEPNAAMMMDDCSKRQVAEHYGITTTELDVYLHGYQEQ</sequence>
<proteinExistence type="evidence at transcript level"/>
<dbReference type="PROSITE" id="PS50888">
    <property type="entry name" value="BHLH"/>
    <property type="match status" value="1"/>
</dbReference>
<protein>
    <submittedName>
        <fullName evidence="2">Neurogenin1</fullName>
    </submittedName>
</protein>
<dbReference type="GO" id="GO:0046983">
    <property type="term" value="F:protein dimerization activity"/>
    <property type="evidence" value="ECO:0007669"/>
    <property type="project" value="InterPro"/>
</dbReference>
<gene>
    <name evidence="2" type="primary">NvNgn1</name>
</gene>
<reference evidence="2" key="1">
    <citation type="submission" date="2009-02" db="EMBL/GenBank/DDBJ databases">
        <title>beta-Catenin signalling acts as a primordial inducer of neurogenesis in metazoans.</title>
        <authorList>
            <person name="Watanabe H."/>
            <person name="Bertulat B."/>
            <person name="Fujisawa T."/>
            <person name="Ozbek S."/>
            <person name="Holstein T.W."/>
        </authorList>
    </citation>
    <scope>NUCLEOTIDE SEQUENCE</scope>
</reference>
<evidence type="ECO:0000259" key="1">
    <source>
        <dbReference type="PROSITE" id="PS50888"/>
    </source>
</evidence>
<dbReference type="SUPFAM" id="SSF47459">
    <property type="entry name" value="HLH, helix-loop-helix DNA-binding domain"/>
    <property type="match status" value="1"/>
</dbReference>
<dbReference type="AlphaFoldDB" id="D9N196"/>
<accession>D9N196</accession>
<organism evidence="2">
    <name type="scientific">Nematostella vectensis</name>
    <name type="common">Starlet sea anemone</name>
    <dbReference type="NCBI Taxonomy" id="45351"/>
    <lineage>
        <taxon>Eukaryota</taxon>
        <taxon>Metazoa</taxon>
        <taxon>Cnidaria</taxon>
        <taxon>Anthozoa</taxon>
        <taxon>Hexacorallia</taxon>
        <taxon>Actiniaria</taxon>
        <taxon>Edwardsiidae</taxon>
        <taxon>Nematostella</taxon>
    </lineage>
</organism>
<dbReference type="Gene3D" id="4.10.280.10">
    <property type="entry name" value="Helix-loop-helix DNA-binding domain"/>
    <property type="match status" value="1"/>
</dbReference>
<dbReference type="InterPro" id="IPR050359">
    <property type="entry name" value="bHLH_transcription_factors"/>
</dbReference>
<dbReference type="OrthoDB" id="10039134at2759"/>
<dbReference type="InterPro" id="IPR036638">
    <property type="entry name" value="HLH_DNA-bd_sf"/>
</dbReference>
<dbReference type="Pfam" id="PF00010">
    <property type="entry name" value="HLH"/>
    <property type="match status" value="1"/>
</dbReference>
<dbReference type="CDD" id="cd11390">
    <property type="entry name" value="bHLH_TS"/>
    <property type="match status" value="1"/>
</dbReference>
<dbReference type="InterPro" id="IPR011598">
    <property type="entry name" value="bHLH_dom"/>
</dbReference>